<dbReference type="PANTHER" id="PTHR43630:SF2">
    <property type="entry name" value="GLYCOSYLTRANSFERASE"/>
    <property type="match status" value="1"/>
</dbReference>
<accession>A0ABS7DJI4</accession>
<dbReference type="Gene3D" id="1.25.40.10">
    <property type="entry name" value="Tetratricopeptide repeat domain"/>
    <property type="match status" value="2"/>
</dbReference>
<dbReference type="Gene3D" id="3.90.550.10">
    <property type="entry name" value="Spore Coat Polysaccharide Biosynthesis Protein SpsA, Chain A"/>
    <property type="match status" value="1"/>
</dbReference>
<evidence type="ECO:0000259" key="2">
    <source>
        <dbReference type="Pfam" id="PF00535"/>
    </source>
</evidence>
<dbReference type="RefSeq" id="WP_219963864.1">
    <property type="nucleotide sequence ID" value="NZ_JAGFNZ010000001.1"/>
</dbReference>
<dbReference type="Proteomes" id="UP000719942">
    <property type="component" value="Unassembled WGS sequence"/>
</dbReference>
<protein>
    <submittedName>
        <fullName evidence="3">Tetratricopeptide repeat protein</fullName>
    </submittedName>
</protein>
<evidence type="ECO:0000256" key="1">
    <source>
        <dbReference type="PROSITE-ProRule" id="PRU00339"/>
    </source>
</evidence>
<feature type="domain" description="Glycosyltransferase 2-like" evidence="2">
    <location>
        <begin position="8"/>
        <end position="130"/>
    </location>
</feature>
<dbReference type="Pfam" id="PF00535">
    <property type="entry name" value="Glycos_transf_2"/>
    <property type="match status" value="1"/>
</dbReference>
<dbReference type="InterPro" id="IPR011990">
    <property type="entry name" value="TPR-like_helical_dom_sf"/>
</dbReference>
<dbReference type="PROSITE" id="PS50005">
    <property type="entry name" value="TPR"/>
    <property type="match status" value="1"/>
</dbReference>
<feature type="repeat" description="TPR" evidence="1">
    <location>
        <begin position="244"/>
        <end position="277"/>
    </location>
</feature>
<dbReference type="InterPro" id="IPR001173">
    <property type="entry name" value="Glyco_trans_2-like"/>
</dbReference>
<dbReference type="PANTHER" id="PTHR43630">
    <property type="entry name" value="POLY-BETA-1,6-N-ACETYL-D-GLUCOSAMINE SYNTHASE"/>
    <property type="match status" value="1"/>
</dbReference>
<comment type="caution">
    <text evidence="3">The sequence shown here is derived from an EMBL/GenBank/DDBJ whole genome shotgun (WGS) entry which is preliminary data.</text>
</comment>
<organism evidence="3 4">
    <name type="scientific">Caproiciproducens faecalis</name>
    <dbReference type="NCBI Taxonomy" id="2820301"/>
    <lineage>
        <taxon>Bacteria</taxon>
        <taxon>Bacillati</taxon>
        <taxon>Bacillota</taxon>
        <taxon>Clostridia</taxon>
        <taxon>Eubacteriales</taxon>
        <taxon>Acutalibacteraceae</taxon>
        <taxon>Caproiciproducens</taxon>
    </lineage>
</organism>
<sequence length="606" mass="69556">MGRKRTLSLCVIVKEEENTIEGCLESVRDLADEIILINTGSSEISGKITEKFGAKVYPFPWNGSISDARNYSIDKAGGKWVLLMDSCEVFERSGREALMDYVQNSKTHGCHFTVLNFSENSNDGSRQPLANTLRLLRNNGIYCFRGKIHEQLFRKDGKKIAKGLFERKNFRVYRFGCADESAKERLERKRNCAVLMSELEEDPENPFLLFHLGNEYLSNSDYRNAVLFYDRAYAGMEESQPYASHLVYRRAAAYYHLKQYESSLKAIDEALALYPQCTDLELLRGTVYAEWGRYTLAIDSFQRCMQMGDSPPELRLAGDSPAGPLLSLAGLYVRLCDYEKALNCYKQAVLQDTVHYQTLYSVGHVLNLIYDDKRTAVAKLTAFFANLDDPPNLIVLTDILIEERLYAYGVVYWDILEKQPGYEQDKTFLRAKLYFYTQEYQKARDLFEPLVITNTACSVLSRIGEESAEYLFLLTLILDTGDTGKWIRLAERYCDGTTVRTFRQIWNVYRENSEQAFYKEEDWNSVLNTVTVLFGRVIRVREFHLFQKLLYVLNDIDSPAALTALAGVYFANGYDTLAADQIVRSVKELNYLDTAGLNILLRTSRK</sequence>
<reference evidence="3 4" key="1">
    <citation type="submission" date="2021-03" db="EMBL/GenBank/DDBJ databases">
        <title>Caproiciproducens sp. nov. isolated from feces of cow.</title>
        <authorList>
            <person name="Choi J.-Y."/>
        </authorList>
    </citation>
    <scope>NUCLEOTIDE SEQUENCE [LARGE SCALE GENOMIC DNA]</scope>
    <source>
        <strain evidence="3 4">AGMB10547</strain>
    </source>
</reference>
<keyword evidence="1" id="KW-0802">TPR repeat</keyword>
<dbReference type="InterPro" id="IPR019734">
    <property type="entry name" value="TPR_rpt"/>
</dbReference>
<gene>
    <name evidence="3" type="ORF">J5W02_01385</name>
</gene>
<evidence type="ECO:0000313" key="3">
    <source>
        <dbReference type="EMBL" id="MBW7571452.1"/>
    </source>
</evidence>
<dbReference type="SUPFAM" id="SSF48452">
    <property type="entry name" value="TPR-like"/>
    <property type="match status" value="1"/>
</dbReference>
<keyword evidence="4" id="KW-1185">Reference proteome</keyword>
<name>A0ABS7DJI4_9FIRM</name>
<evidence type="ECO:0000313" key="4">
    <source>
        <dbReference type="Proteomes" id="UP000719942"/>
    </source>
</evidence>
<dbReference type="SMART" id="SM00028">
    <property type="entry name" value="TPR"/>
    <property type="match status" value="4"/>
</dbReference>
<proteinExistence type="predicted"/>
<dbReference type="SUPFAM" id="SSF53448">
    <property type="entry name" value="Nucleotide-diphospho-sugar transferases"/>
    <property type="match status" value="1"/>
</dbReference>
<dbReference type="InterPro" id="IPR029044">
    <property type="entry name" value="Nucleotide-diphossugar_trans"/>
</dbReference>
<dbReference type="EMBL" id="JAGFNZ010000001">
    <property type="protein sequence ID" value="MBW7571452.1"/>
    <property type="molecule type" value="Genomic_DNA"/>
</dbReference>
<dbReference type="Pfam" id="PF13432">
    <property type="entry name" value="TPR_16"/>
    <property type="match status" value="1"/>
</dbReference>